<organism evidence="1 2">
    <name type="scientific">Thiothrix litoralis</name>
    <dbReference type="NCBI Taxonomy" id="2891210"/>
    <lineage>
        <taxon>Bacteria</taxon>
        <taxon>Pseudomonadati</taxon>
        <taxon>Pseudomonadota</taxon>
        <taxon>Gammaproteobacteria</taxon>
        <taxon>Thiotrichales</taxon>
        <taxon>Thiotrichaceae</taxon>
        <taxon>Thiothrix</taxon>
    </lineage>
</organism>
<keyword evidence="2" id="KW-1185">Reference proteome</keyword>
<dbReference type="RefSeq" id="WP_210222147.1">
    <property type="nucleotide sequence ID" value="NZ_CP072801.1"/>
</dbReference>
<dbReference type="EMBL" id="CP072801">
    <property type="protein sequence ID" value="QTR45758.1"/>
    <property type="molecule type" value="Genomic_DNA"/>
</dbReference>
<sequence length="71" mass="8138">MARGVSGRIVIEISPDIKQELYEQLNSENISLKSWFLEHVEFFLKGKQQLSLSLSTQPHPEKKADEKRAIA</sequence>
<name>A0ABX7WU43_9GAMM</name>
<gene>
    <name evidence="1" type="ORF">J9253_17460</name>
</gene>
<accession>A0ABX7WU43</accession>
<protein>
    <recommendedName>
        <fullName evidence="3">Toxin-antitoxin system HicB family antitoxin</fullName>
    </recommendedName>
</protein>
<reference evidence="1 2" key="1">
    <citation type="submission" date="2021-04" db="EMBL/GenBank/DDBJ databases">
        <title>Genomics, taxonomy and metabolism of representatives of sulfur bacteria of the genus Thiothrix: Thiothrix fructosivorans QT, Thiothrix unzii A1T and three new species, Thiothrix subterranea sp. nov., Thiothrix litoralis sp. nov. and 'Candidatus Thiothrix anitrata' sp. nov.</title>
        <authorList>
            <person name="Ravin N.V."/>
            <person name="Smolyakov D."/>
            <person name="Rudenko T.S."/>
            <person name="Mardanov A.V."/>
            <person name="Beletsky A.V."/>
            <person name="Markov N.D."/>
            <person name="Fomenkov A.I."/>
            <person name="Roberts R.J."/>
            <person name="Karnachuk O.V."/>
            <person name="Novikov A."/>
            <person name="Grabovich M.Y."/>
        </authorList>
    </citation>
    <scope>NUCLEOTIDE SEQUENCE [LARGE SCALE GENOMIC DNA]</scope>
    <source>
        <strain evidence="1 2">AS</strain>
    </source>
</reference>
<evidence type="ECO:0000313" key="1">
    <source>
        <dbReference type="EMBL" id="QTR45758.1"/>
    </source>
</evidence>
<dbReference type="Proteomes" id="UP000672039">
    <property type="component" value="Chromosome"/>
</dbReference>
<proteinExistence type="predicted"/>
<evidence type="ECO:0000313" key="2">
    <source>
        <dbReference type="Proteomes" id="UP000672039"/>
    </source>
</evidence>
<evidence type="ECO:0008006" key="3">
    <source>
        <dbReference type="Google" id="ProtNLM"/>
    </source>
</evidence>